<sequence length="182" mass="19547">MTPRRKFLVSHVTFKQLGSVVLVTTTTKGISMRASAKIAAMCASAVLTVGAAATAAPAQAAVSGFSIRNAATGKCLTAPDYNHYLDLVTCDKNHANQRWANVGFQFQNRFPALGNWCMTGQAHEQRVYLRGCSSAETNWSVASLRDNAQTPISNSTCGYLKWSNGAVACGARSSTMTWVIDY</sequence>
<proteinExistence type="predicted"/>
<organism evidence="2 3">
    <name type="scientific">Streptomyces corynorhini</name>
    <dbReference type="NCBI Taxonomy" id="2282652"/>
    <lineage>
        <taxon>Bacteria</taxon>
        <taxon>Bacillati</taxon>
        <taxon>Actinomycetota</taxon>
        <taxon>Actinomycetes</taxon>
        <taxon>Kitasatosporales</taxon>
        <taxon>Streptomycetaceae</taxon>
        <taxon>Streptomyces</taxon>
    </lineage>
</organism>
<comment type="caution">
    <text evidence="2">The sequence shown here is derived from an EMBL/GenBank/DDBJ whole genome shotgun (WGS) entry which is preliminary data.</text>
</comment>
<evidence type="ECO:0000259" key="1">
    <source>
        <dbReference type="Pfam" id="PF00652"/>
    </source>
</evidence>
<name>A0A370BKC3_9ACTN</name>
<feature type="domain" description="Ricin B lectin" evidence="1">
    <location>
        <begin position="65"/>
        <end position="143"/>
    </location>
</feature>
<keyword evidence="3" id="KW-1185">Reference proteome</keyword>
<evidence type="ECO:0000313" key="3">
    <source>
        <dbReference type="Proteomes" id="UP000253741"/>
    </source>
</evidence>
<gene>
    <name evidence="2" type="ORF">DVH02_01735</name>
</gene>
<dbReference type="EMBL" id="QQNA01000009">
    <property type="protein sequence ID" value="RDG39785.1"/>
    <property type="molecule type" value="Genomic_DNA"/>
</dbReference>
<protein>
    <recommendedName>
        <fullName evidence="1">Ricin B lectin domain-containing protein</fullName>
    </recommendedName>
</protein>
<dbReference type="Pfam" id="PF00652">
    <property type="entry name" value="Ricin_B_lectin"/>
    <property type="match status" value="1"/>
</dbReference>
<reference evidence="2 3" key="1">
    <citation type="submission" date="2018-07" db="EMBL/GenBank/DDBJ databases">
        <title>Streptomyces species from bats.</title>
        <authorList>
            <person name="Dunlap C."/>
        </authorList>
    </citation>
    <scope>NUCLEOTIDE SEQUENCE [LARGE SCALE GENOMIC DNA]</scope>
    <source>
        <strain evidence="2 3">AC230</strain>
    </source>
</reference>
<dbReference type="InterPro" id="IPR000772">
    <property type="entry name" value="Ricin_B_lectin"/>
</dbReference>
<dbReference type="RefSeq" id="WP_114621869.1">
    <property type="nucleotide sequence ID" value="NZ_QQNA01000009.1"/>
</dbReference>
<dbReference type="Proteomes" id="UP000253741">
    <property type="component" value="Unassembled WGS sequence"/>
</dbReference>
<evidence type="ECO:0000313" key="2">
    <source>
        <dbReference type="EMBL" id="RDG39785.1"/>
    </source>
</evidence>
<dbReference type="SUPFAM" id="SSF50370">
    <property type="entry name" value="Ricin B-like lectins"/>
    <property type="match status" value="1"/>
</dbReference>
<dbReference type="PROSITE" id="PS50231">
    <property type="entry name" value="RICIN_B_LECTIN"/>
    <property type="match status" value="1"/>
</dbReference>
<dbReference type="Gene3D" id="2.80.10.50">
    <property type="match status" value="1"/>
</dbReference>
<dbReference type="AlphaFoldDB" id="A0A370BKC3"/>
<dbReference type="InterPro" id="IPR035992">
    <property type="entry name" value="Ricin_B-like_lectins"/>
</dbReference>
<accession>A0A370BKC3</accession>